<evidence type="ECO:0000313" key="6">
    <source>
        <dbReference type="Proteomes" id="UP000184389"/>
    </source>
</evidence>
<accession>A0A1M5UFC6</accession>
<evidence type="ECO:0000313" key="5">
    <source>
        <dbReference type="EMBL" id="SHH61598.1"/>
    </source>
</evidence>
<dbReference type="STRING" id="1123281.SAMN02745180_00624"/>
<dbReference type="InterPro" id="IPR029066">
    <property type="entry name" value="PLP-binding_barrel"/>
</dbReference>
<keyword evidence="2" id="KW-0663">Pyridoxal phosphate</keyword>
<dbReference type="Proteomes" id="UP000184389">
    <property type="component" value="Unassembled WGS sequence"/>
</dbReference>
<dbReference type="GO" id="GO:0005829">
    <property type="term" value="C:cytosol"/>
    <property type="evidence" value="ECO:0007669"/>
    <property type="project" value="TreeGrafter"/>
</dbReference>
<name>A0A1M5UFC6_9FIRM</name>
<dbReference type="GO" id="GO:0008784">
    <property type="term" value="F:alanine racemase activity"/>
    <property type="evidence" value="ECO:0007669"/>
    <property type="project" value="TreeGrafter"/>
</dbReference>
<dbReference type="SUPFAM" id="SSF51419">
    <property type="entry name" value="PLP-binding barrel"/>
    <property type="match status" value="1"/>
</dbReference>
<evidence type="ECO:0000256" key="3">
    <source>
        <dbReference type="ARBA" id="ARBA00023235"/>
    </source>
</evidence>
<feature type="domain" description="Alanine racemase N-terminal" evidence="4">
    <location>
        <begin position="8"/>
        <end position="224"/>
    </location>
</feature>
<dbReference type="OrthoDB" id="504078at2"/>
<dbReference type="Gene3D" id="3.20.20.10">
    <property type="entry name" value="Alanine racemase"/>
    <property type="match status" value="1"/>
</dbReference>
<protein>
    <submittedName>
        <fullName evidence="5">Predicted amino acid racemase</fullName>
    </submittedName>
</protein>
<gene>
    <name evidence="5" type="ORF">SAMN02745180_00624</name>
</gene>
<dbReference type="PANTHER" id="PTHR30511">
    <property type="entry name" value="ALANINE RACEMASE"/>
    <property type="match status" value="1"/>
</dbReference>
<dbReference type="CDD" id="cd06815">
    <property type="entry name" value="PLPDE_III_AR_like_1"/>
    <property type="match status" value="1"/>
</dbReference>
<proteinExistence type="predicted"/>
<dbReference type="NCBIfam" id="NF040742">
    <property type="entry name" value="racem_Orr"/>
    <property type="match status" value="1"/>
</dbReference>
<dbReference type="PANTHER" id="PTHR30511:SF3">
    <property type="entry name" value="LYSINE RACEMASE"/>
    <property type="match status" value="1"/>
</dbReference>
<keyword evidence="3" id="KW-0413">Isomerase</keyword>
<dbReference type="RefSeq" id="WP_072743204.1">
    <property type="nucleotide sequence ID" value="NZ_FQXR01000003.1"/>
</dbReference>
<comment type="cofactor">
    <cofactor evidence="1">
        <name>pyridoxal 5'-phosphate</name>
        <dbReference type="ChEBI" id="CHEBI:597326"/>
    </cofactor>
</comment>
<keyword evidence="6" id="KW-1185">Reference proteome</keyword>
<dbReference type="GO" id="GO:0030170">
    <property type="term" value="F:pyridoxal phosphate binding"/>
    <property type="evidence" value="ECO:0007669"/>
    <property type="project" value="TreeGrafter"/>
</dbReference>
<reference evidence="5 6" key="1">
    <citation type="submission" date="2016-11" db="EMBL/GenBank/DDBJ databases">
        <authorList>
            <person name="Jaros S."/>
            <person name="Januszkiewicz K."/>
            <person name="Wedrychowicz H."/>
        </authorList>
    </citation>
    <scope>NUCLEOTIDE SEQUENCE [LARGE SCALE GENOMIC DNA]</scope>
    <source>
        <strain evidence="5 6">DSM 13106</strain>
    </source>
</reference>
<dbReference type="InterPro" id="IPR001608">
    <property type="entry name" value="Ala_racemase_N"/>
</dbReference>
<sequence>MEYPRIKINLEKVRKNTETIVNRCDNLGISVAGVTKVFCADLKIVKAYMDGGVSYLADSRIQNLMNLEDIDISKILLRLPMISEAEEVVQYADISLNSEIETIKALSKIAIEKNTVHKIILMIDLGDLREGLFKDEDIYTTVEEVLKLEGIELMGIGTNLTCYGGIIPRQENLSRLVELKKCIARRYGIELEIISGGNSSSLHLVFENKIPEGINQLRLGESLVLGRETAFGNRIDGTFDDAFILEVEAIELKDKPSVPIGEIGIDAFGNKPEFIDRGIRKRMICAIGKQDIDLGDIAPLDEDIIILGGSSDHLILDVTDSKIEYKVGDKIKFKLKYGGILKAMTSIYVKKIYV</sequence>
<dbReference type="AlphaFoldDB" id="A0A1M5UFC6"/>
<evidence type="ECO:0000256" key="1">
    <source>
        <dbReference type="ARBA" id="ARBA00001933"/>
    </source>
</evidence>
<dbReference type="Pfam" id="PF01168">
    <property type="entry name" value="Ala_racemase_N"/>
    <property type="match status" value="1"/>
</dbReference>
<evidence type="ECO:0000256" key="2">
    <source>
        <dbReference type="ARBA" id="ARBA00022898"/>
    </source>
</evidence>
<dbReference type="EMBL" id="FQXR01000003">
    <property type="protein sequence ID" value="SHH61598.1"/>
    <property type="molecule type" value="Genomic_DNA"/>
</dbReference>
<dbReference type="InterPro" id="IPR000821">
    <property type="entry name" value="Ala_racemase"/>
</dbReference>
<organism evidence="5 6">
    <name type="scientific">Sporanaerobacter acetigenes DSM 13106</name>
    <dbReference type="NCBI Taxonomy" id="1123281"/>
    <lineage>
        <taxon>Bacteria</taxon>
        <taxon>Bacillati</taxon>
        <taxon>Bacillota</taxon>
        <taxon>Tissierellia</taxon>
        <taxon>Tissierellales</taxon>
        <taxon>Sporanaerobacteraceae</taxon>
        <taxon>Sporanaerobacter</taxon>
    </lineage>
</organism>
<evidence type="ECO:0000259" key="4">
    <source>
        <dbReference type="Pfam" id="PF01168"/>
    </source>
</evidence>